<dbReference type="EMBL" id="CP016199">
    <property type="protein sequence ID" value="ASS38174.1"/>
    <property type="molecule type" value="Genomic_DNA"/>
</dbReference>
<reference evidence="3" key="1">
    <citation type="submission" date="2016-05" db="EMBL/GenBank/DDBJ databases">
        <authorList>
            <person name="Holder M.E."/>
            <person name="Ajami N.J."/>
            <person name="Petrosino J.F."/>
        </authorList>
    </citation>
    <scope>NUCLEOTIDE SEQUENCE [LARGE SCALE GENOMIC DNA]</scope>
    <source>
        <strain evidence="3">ATCC 700696</strain>
    </source>
</reference>
<gene>
    <name evidence="2" type="ORF">AXF17_06990</name>
</gene>
<dbReference type="PROSITE" id="PS51257">
    <property type="entry name" value="PROKAR_LIPOPROTEIN"/>
    <property type="match status" value="1"/>
</dbReference>
<dbReference type="OrthoDB" id="2082276at2"/>
<accession>A0A223AT77</accession>
<keyword evidence="1" id="KW-0472">Membrane</keyword>
<proteinExistence type="predicted"/>
<evidence type="ECO:0000313" key="3">
    <source>
        <dbReference type="Proteomes" id="UP000214689"/>
    </source>
</evidence>
<name>A0A223AT77_9FIRM</name>
<evidence type="ECO:0000313" key="2">
    <source>
        <dbReference type="EMBL" id="ASS38174.1"/>
    </source>
</evidence>
<sequence length="139" mass="16268">MDKKNRFNIIVLVSILVSLFSCYSTYKINIGIANLKWLIQMKISMNLRVIDCKLVDFAIIDEDVTYSIKKGHNTNAIVEYLNSEGYDISIKEKGNKAKDLIEFQKDYRAKNKIKEQHSPSDIRDKIFKDMTEAGYQWEY</sequence>
<dbReference type="Proteomes" id="UP000214689">
    <property type="component" value="Chromosome"/>
</dbReference>
<dbReference type="AlphaFoldDB" id="A0A223AT77"/>
<evidence type="ECO:0000256" key="1">
    <source>
        <dbReference type="SAM" id="Phobius"/>
    </source>
</evidence>
<feature type="transmembrane region" description="Helical" evidence="1">
    <location>
        <begin position="7"/>
        <end position="26"/>
    </location>
</feature>
<keyword evidence="1" id="KW-1133">Transmembrane helix</keyword>
<organism evidence="2 3">
    <name type="scientific">Mogibacterium pumilum</name>
    <dbReference type="NCBI Taxonomy" id="86332"/>
    <lineage>
        <taxon>Bacteria</taxon>
        <taxon>Bacillati</taxon>
        <taxon>Bacillota</taxon>
        <taxon>Clostridia</taxon>
        <taxon>Peptostreptococcales</taxon>
        <taxon>Anaerovoracaceae</taxon>
        <taxon>Mogibacterium</taxon>
    </lineage>
</organism>
<keyword evidence="1" id="KW-0812">Transmembrane</keyword>
<evidence type="ECO:0008006" key="4">
    <source>
        <dbReference type="Google" id="ProtNLM"/>
    </source>
</evidence>
<protein>
    <recommendedName>
        <fullName evidence="4">Lipoprotein</fullName>
    </recommendedName>
</protein>
<dbReference type="RefSeq" id="WP_094234414.1">
    <property type="nucleotide sequence ID" value="NZ_CP016199.1"/>
</dbReference>
<keyword evidence="3" id="KW-1185">Reference proteome</keyword>